<evidence type="ECO:0000313" key="1">
    <source>
        <dbReference type="EMBL" id="AVR94802.1"/>
    </source>
</evidence>
<sequence length="525" mass="56624">MNKKTLGKAAAGLALVAAAVISYRTFGWGHMRGSVHDLNLDLSAPDALIVTQSLATLPRDLLTIPLARDVLREDLLFYYEQNEDRLGLKGSLRRIAYEHELGWGDQLIRMVLDEPADVALWRDADGSLQHYAIAVSRNKLARLLEEASKVALKDSQMRIAGTIKVDGDKVDVFALDYAYQRTLLLAAHGERLVILSHPGMLYHGKDGADIDGTAEKTVIGLLGKDATQRHQFHRQFQLPEQPVAGHSVAVKADVLAFGYQPFFSALQAVRFDFSKGAWRSQALIDGGKLGKGGYDSRALWSALPLNPSACFTVPVDWAATKPVLAALGADGSEALAGQMQGPAAACWYGSSRLHTPVFVATRANAPDAAFGNLFTAVVGGKQLMAKPATQGDALRWQQPVDTALGAAKPTLALSGNLVVFSADPKLVDQVLAVKRKQAAATGDRLPDAARTVGVIAPASLAQLIQRETFATLPAKQEPVLRGAADEHLVPRLNALKKYPPYRLVLKQLPKSGTAWEPLEWQAIGH</sequence>
<gene>
    <name evidence="1" type="ORF">C9I28_03000</name>
</gene>
<dbReference type="Proteomes" id="UP000240505">
    <property type="component" value="Chromosome"/>
</dbReference>
<protein>
    <recommendedName>
        <fullName evidence="3">DUF2138 family protein</fullName>
    </recommendedName>
</protein>
<dbReference type="Pfam" id="PF09909">
    <property type="entry name" value="DUF2138"/>
    <property type="match status" value="1"/>
</dbReference>
<organism evidence="1 2">
    <name type="scientific">Pseudoduganella armeniaca</name>
    <dbReference type="NCBI Taxonomy" id="2072590"/>
    <lineage>
        <taxon>Bacteria</taxon>
        <taxon>Pseudomonadati</taxon>
        <taxon>Pseudomonadota</taxon>
        <taxon>Betaproteobacteria</taxon>
        <taxon>Burkholderiales</taxon>
        <taxon>Oxalobacteraceae</taxon>
        <taxon>Telluria group</taxon>
        <taxon>Pseudoduganella</taxon>
    </lineage>
</organism>
<dbReference type="OrthoDB" id="6978897at2"/>
<evidence type="ECO:0008006" key="3">
    <source>
        <dbReference type="Google" id="ProtNLM"/>
    </source>
</evidence>
<keyword evidence="2" id="KW-1185">Reference proteome</keyword>
<reference evidence="1 2" key="1">
    <citation type="submission" date="2018-03" db="EMBL/GenBank/DDBJ databases">
        <title>Massilia armeniaca sp. nov., isolated from desert soil.</title>
        <authorList>
            <person name="Huang H."/>
            <person name="Ren M."/>
        </authorList>
    </citation>
    <scope>NUCLEOTIDE SEQUENCE [LARGE SCALE GENOMIC DNA]</scope>
    <source>
        <strain evidence="1 2">ZMN-3</strain>
    </source>
</reference>
<evidence type="ECO:0000313" key="2">
    <source>
        <dbReference type="Proteomes" id="UP000240505"/>
    </source>
</evidence>
<dbReference type="KEGG" id="masz:C9I28_03000"/>
<dbReference type="EMBL" id="CP028324">
    <property type="protein sequence ID" value="AVR94802.1"/>
    <property type="molecule type" value="Genomic_DNA"/>
</dbReference>
<dbReference type="AlphaFoldDB" id="A0A2R4C5G6"/>
<dbReference type="NCBIfam" id="NF008500">
    <property type="entry name" value="PRK11410.1"/>
    <property type="match status" value="1"/>
</dbReference>
<accession>A0A2R4C5G6</accession>
<dbReference type="RefSeq" id="WP_107140153.1">
    <property type="nucleotide sequence ID" value="NZ_CP028324.1"/>
</dbReference>
<name>A0A2R4C5G6_9BURK</name>
<dbReference type="InterPro" id="IPR018671">
    <property type="entry name" value="DUF2138"/>
</dbReference>
<proteinExistence type="predicted"/>